<dbReference type="GO" id="GO:0046872">
    <property type="term" value="F:metal ion binding"/>
    <property type="evidence" value="ECO:0007669"/>
    <property type="project" value="UniProtKB-KW"/>
</dbReference>
<feature type="domain" description="MPN" evidence="10">
    <location>
        <begin position="359"/>
        <end position="490"/>
    </location>
</feature>
<name>A0AAN7VRP4_9PEZI</name>
<dbReference type="CDD" id="cd08066">
    <property type="entry name" value="MPN_AMSH_like"/>
    <property type="match status" value="1"/>
</dbReference>
<dbReference type="GO" id="GO:0061578">
    <property type="term" value="F:K63-linked deubiquitinase activity"/>
    <property type="evidence" value="ECO:0007669"/>
    <property type="project" value="InterPro"/>
</dbReference>
<feature type="compositionally biased region" description="Basic and acidic residues" evidence="9">
    <location>
        <begin position="208"/>
        <end position="248"/>
    </location>
</feature>
<feature type="compositionally biased region" description="Low complexity" evidence="9">
    <location>
        <begin position="140"/>
        <end position="150"/>
    </location>
</feature>
<dbReference type="Pfam" id="PF01398">
    <property type="entry name" value="JAB"/>
    <property type="match status" value="1"/>
</dbReference>
<dbReference type="GO" id="GO:0005768">
    <property type="term" value="C:endosome"/>
    <property type="evidence" value="ECO:0007669"/>
    <property type="project" value="TreeGrafter"/>
</dbReference>
<evidence type="ECO:0000256" key="4">
    <source>
        <dbReference type="ARBA" id="ARBA00022723"/>
    </source>
</evidence>
<dbReference type="InterPro" id="IPR044098">
    <property type="entry name" value="STAMBP/STALP-like_MPN"/>
</dbReference>
<dbReference type="PROSITE" id="PS50249">
    <property type="entry name" value="MPN"/>
    <property type="match status" value="1"/>
</dbReference>
<evidence type="ECO:0000313" key="11">
    <source>
        <dbReference type="EMBL" id="KAK5700015.1"/>
    </source>
</evidence>
<keyword evidence="8" id="KW-0482">Metalloprotease</keyword>
<feature type="region of interest" description="Disordered" evidence="9">
    <location>
        <begin position="123"/>
        <end position="168"/>
    </location>
</feature>
<dbReference type="InterPro" id="IPR015063">
    <property type="entry name" value="USP8_dimer"/>
</dbReference>
<dbReference type="GO" id="GO:0070536">
    <property type="term" value="P:protein K63-linked deubiquitination"/>
    <property type="evidence" value="ECO:0007669"/>
    <property type="project" value="InterPro"/>
</dbReference>
<dbReference type="Gene3D" id="3.40.140.10">
    <property type="entry name" value="Cytidine Deaminase, domain 2"/>
    <property type="match status" value="1"/>
</dbReference>
<evidence type="ECO:0000256" key="9">
    <source>
        <dbReference type="SAM" id="MobiDB-lite"/>
    </source>
</evidence>
<comment type="caution">
    <text evidence="11">The sequence shown here is derived from an EMBL/GenBank/DDBJ whole genome shotgun (WGS) entry which is preliminary data.</text>
</comment>
<evidence type="ECO:0000313" key="12">
    <source>
        <dbReference type="Proteomes" id="UP001310594"/>
    </source>
</evidence>
<evidence type="ECO:0000256" key="6">
    <source>
        <dbReference type="ARBA" id="ARBA00022801"/>
    </source>
</evidence>
<dbReference type="PANTHER" id="PTHR12947:SF13">
    <property type="entry name" value="FI19924P1"/>
    <property type="match status" value="1"/>
</dbReference>
<evidence type="ECO:0000259" key="10">
    <source>
        <dbReference type="PROSITE" id="PS50249"/>
    </source>
</evidence>
<proteinExistence type="inferred from homology"/>
<dbReference type="Gene3D" id="1.20.58.80">
    <property type="entry name" value="Phosphotransferase system, lactose/cellobiose-type IIA subunit"/>
    <property type="match status" value="1"/>
</dbReference>
<keyword evidence="4" id="KW-0479">Metal-binding</keyword>
<dbReference type="GO" id="GO:0016020">
    <property type="term" value="C:membrane"/>
    <property type="evidence" value="ECO:0007669"/>
    <property type="project" value="TreeGrafter"/>
</dbReference>
<dbReference type="FunFam" id="3.40.140.10:FF:000033">
    <property type="entry name" value="AMSH-like protease sst2"/>
    <property type="match status" value="1"/>
</dbReference>
<keyword evidence="3" id="KW-0645">Protease</keyword>
<dbReference type="GO" id="GO:0140492">
    <property type="term" value="F:metal-dependent deubiquitinase activity"/>
    <property type="evidence" value="ECO:0007669"/>
    <property type="project" value="InterPro"/>
</dbReference>
<feature type="region of interest" description="Disordered" evidence="9">
    <location>
        <begin position="184"/>
        <end position="341"/>
    </location>
</feature>
<comment type="similarity">
    <text evidence="2">Belongs to the peptidase M67C family.</text>
</comment>
<evidence type="ECO:0000256" key="2">
    <source>
        <dbReference type="ARBA" id="ARBA00010981"/>
    </source>
</evidence>
<dbReference type="InterPro" id="IPR037518">
    <property type="entry name" value="MPN"/>
</dbReference>
<evidence type="ECO:0000256" key="1">
    <source>
        <dbReference type="ARBA" id="ARBA00001947"/>
    </source>
</evidence>
<dbReference type="Pfam" id="PF08969">
    <property type="entry name" value="USP8_dimer"/>
    <property type="match status" value="1"/>
</dbReference>
<evidence type="ECO:0000256" key="8">
    <source>
        <dbReference type="ARBA" id="ARBA00023049"/>
    </source>
</evidence>
<dbReference type="SMART" id="SM00232">
    <property type="entry name" value="JAB_MPN"/>
    <property type="match status" value="1"/>
</dbReference>
<feature type="compositionally biased region" description="Basic and acidic residues" evidence="9">
    <location>
        <begin position="123"/>
        <end position="139"/>
    </location>
</feature>
<organism evidence="11 12">
    <name type="scientific">Elasticomyces elasticus</name>
    <dbReference type="NCBI Taxonomy" id="574655"/>
    <lineage>
        <taxon>Eukaryota</taxon>
        <taxon>Fungi</taxon>
        <taxon>Dikarya</taxon>
        <taxon>Ascomycota</taxon>
        <taxon>Pezizomycotina</taxon>
        <taxon>Dothideomycetes</taxon>
        <taxon>Dothideomycetidae</taxon>
        <taxon>Mycosphaerellales</taxon>
        <taxon>Teratosphaeriaceae</taxon>
        <taxon>Elasticomyces</taxon>
    </lineage>
</organism>
<evidence type="ECO:0000256" key="3">
    <source>
        <dbReference type="ARBA" id="ARBA00022670"/>
    </source>
</evidence>
<dbReference type="InterPro" id="IPR000555">
    <property type="entry name" value="JAMM/MPN+_dom"/>
</dbReference>
<evidence type="ECO:0000256" key="7">
    <source>
        <dbReference type="ARBA" id="ARBA00022833"/>
    </source>
</evidence>
<evidence type="ECO:0000256" key="5">
    <source>
        <dbReference type="ARBA" id="ARBA00022786"/>
    </source>
</evidence>
<sequence>MALSRHHHAAMRPLSVKEISAQASQFDFTPHVALQKWIRAAKMLLTEAAICEQDGNLQMAYLYLVRHAELVLDKFPLHPDYRDPLYKHELQEAKRHVRHNFERLDTWRPRLIEQYERFESSMERRRVENRRVEQEREASRSSTQSSSRRPSMFEDDFYDDQGQSLDAGDDSALAVDLAHREIRRRDATRQSTRQAGISPATVASRRRGTVELDTDRGGYVDARLDRRQDSRDSGVQEAGRHLQDDSRQGRANLIPARRSAPSRTYDYPAVPAREETMDWRMPSLQPSSGRRTLDGPPPARPAKDQHDAFTPALPPKQFESYSRSGTATPSPPPPPTSDALRYTFKPSAYTEAGDPLRTVMLPPELRREFMNLADPNTQRNLETCGILCGTLISNALFINHLIIPDQKSTSDTCDTTEEGDTALFDYCDSRDLLVCGWIHTHPTQSCFLSSRDLHTSSGYQIMLPEAISIVCAPRHNPDFGIFRLTAPPGLPAVLNCHQQGLFHPHAETDLYTDALRPGHVAEGPGLRFEVIDLRKS</sequence>
<dbReference type="Proteomes" id="UP001310594">
    <property type="component" value="Unassembled WGS sequence"/>
</dbReference>
<dbReference type="EMBL" id="JAVRQU010000008">
    <property type="protein sequence ID" value="KAK5700015.1"/>
    <property type="molecule type" value="Genomic_DNA"/>
</dbReference>
<dbReference type="SUPFAM" id="SSF102712">
    <property type="entry name" value="JAB1/MPN domain"/>
    <property type="match status" value="1"/>
</dbReference>
<keyword evidence="7" id="KW-0862">Zinc</keyword>
<dbReference type="PANTHER" id="PTHR12947">
    <property type="entry name" value="AMSH-LIKE PROTEASE"/>
    <property type="match status" value="1"/>
</dbReference>
<accession>A0AAN7VRP4</accession>
<dbReference type="GO" id="GO:0006508">
    <property type="term" value="P:proteolysis"/>
    <property type="evidence" value="ECO:0007669"/>
    <property type="project" value="UniProtKB-KW"/>
</dbReference>
<reference evidence="11" key="1">
    <citation type="submission" date="2023-08" db="EMBL/GenBank/DDBJ databases">
        <title>Black Yeasts Isolated from many extreme environments.</title>
        <authorList>
            <person name="Coleine C."/>
            <person name="Stajich J.E."/>
            <person name="Selbmann L."/>
        </authorList>
    </citation>
    <scope>NUCLEOTIDE SEQUENCE</scope>
    <source>
        <strain evidence="11">CCFEE 5810</strain>
    </source>
</reference>
<keyword evidence="5" id="KW-0833">Ubl conjugation pathway</keyword>
<dbReference type="AlphaFoldDB" id="A0AAN7VRP4"/>
<keyword evidence="6" id="KW-0378">Hydrolase</keyword>
<protein>
    <recommendedName>
        <fullName evidence="10">MPN domain-containing protein</fullName>
    </recommendedName>
</protein>
<comment type="cofactor">
    <cofactor evidence="1">
        <name>Zn(2+)</name>
        <dbReference type="ChEBI" id="CHEBI:29105"/>
    </cofactor>
</comment>
<gene>
    <name evidence="11" type="ORF">LTR97_006149</name>
</gene>